<dbReference type="Pfam" id="PF09842">
    <property type="entry name" value="DUF2069"/>
    <property type="match status" value="1"/>
</dbReference>
<dbReference type="Proteomes" id="UP001235760">
    <property type="component" value="Unassembled WGS sequence"/>
</dbReference>
<name>A0ABT9G6V5_LEPDI</name>
<evidence type="ECO:0000313" key="2">
    <source>
        <dbReference type="EMBL" id="MDP4302145.1"/>
    </source>
</evidence>
<dbReference type="InterPro" id="IPR018643">
    <property type="entry name" value="DUF2069_membrane"/>
</dbReference>
<evidence type="ECO:0000313" key="3">
    <source>
        <dbReference type="Proteomes" id="UP001235760"/>
    </source>
</evidence>
<feature type="transmembrane region" description="Helical" evidence="1">
    <location>
        <begin position="25"/>
        <end position="45"/>
    </location>
</feature>
<accession>A0ABT9G6V5</accession>
<keyword evidence="3" id="KW-1185">Reference proteome</keyword>
<reference evidence="2 3" key="1">
    <citation type="submission" date="2023-08" db="EMBL/GenBank/DDBJ databases">
        <authorList>
            <person name="Roldan D.M."/>
            <person name="Menes R.J."/>
        </authorList>
    </citation>
    <scope>NUCLEOTIDE SEQUENCE [LARGE SCALE GENOMIC DNA]</scope>
    <source>
        <strain evidence="2 3">CCM 2812</strain>
    </source>
</reference>
<dbReference type="EMBL" id="JAUZEE010000009">
    <property type="protein sequence ID" value="MDP4302145.1"/>
    <property type="molecule type" value="Genomic_DNA"/>
</dbReference>
<keyword evidence="1" id="KW-0812">Transmembrane</keyword>
<dbReference type="RefSeq" id="WP_305750683.1">
    <property type="nucleotide sequence ID" value="NZ_JAUZEE010000009.1"/>
</dbReference>
<sequence>MSDLPDLVPETPAARPSPAVQASRWGALLAALALGLLAVGWELAWAPTGRGTLAIKAVPLFLALPGLWRLRLYTYRWLSLVVWLYVTEGLVRATSESGTGATLALVEVVLGVLLFTACALHVRQRLAAGRAVVAAATAPTR</sequence>
<protein>
    <submittedName>
        <fullName evidence="2">DUF2069 domain-containing protein</fullName>
    </submittedName>
</protein>
<feature type="transmembrane region" description="Helical" evidence="1">
    <location>
        <begin position="51"/>
        <end position="70"/>
    </location>
</feature>
<keyword evidence="1" id="KW-1133">Transmembrane helix</keyword>
<gene>
    <name evidence="2" type="ORF">Q8X39_16025</name>
</gene>
<proteinExistence type="predicted"/>
<keyword evidence="1" id="KW-0472">Membrane</keyword>
<feature type="transmembrane region" description="Helical" evidence="1">
    <location>
        <begin position="101"/>
        <end position="122"/>
    </location>
</feature>
<comment type="caution">
    <text evidence="2">The sequence shown here is derived from an EMBL/GenBank/DDBJ whole genome shotgun (WGS) entry which is preliminary data.</text>
</comment>
<organism evidence="2 3">
    <name type="scientific">Leptothrix discophora</name>
    <dbReference type="NCBI Taxonomy" id="89"/>
    <lineage>
        <taxon>Bacteria</taxon>
        <taxon>Pseudomonadati</taxon>
        <taxon>Pseudomonadota</taxon>
        <taxon>Betaproteobacteria</taxon>
        <taxon>Burkholderiales</taxon>
        <taxon>Sphaerotilaceae</taxon>
        <taxon>Leptothrix</taxon>
    </lineage>
</organism>
<evidence type="ECO:0000256" key="1">
    <source>
        <dbReference type="SAM" id="Phobius"/>
    </source>
</evidence>